<dbReference type="VEuPathDB" id="TriTrypDB:TM35_000211840"/>
<keyword evidence="3 10" id="KW-0812">Transmembrane</keyword>
<dbReference type="GO" id="GO:0005789">
    <property type="term" value="C:endoplasmic reticulum membrane"/>
    <property type="evidence" value="ECO:0007669"/>
    <property type="project" value="UniProtKB-SubCell"/>
</dbReference>
<sequence>MRVCLTSHPSRLLPLLVLFVLLAVALPATAAEPLLRSPVYHAIHFERRTSTGAKLKTTASTSSSSSSMADMSLGSQSSLLRGGLALFDPTASLTKYRRQTVFLPTTLHITPTQWQELIALPVRGIIAATSPFDTHNEWLLQHHLARAAVPLPVYFLPHDGEAARELYNTLAALPRDGFAVVSVGANEAAVAPVVNNSVTGIHLYASMTVRPKETKGTASSTTTEELPRLLITASFDTLSVAPAAPSTGGATGSVAAMELWRRFVAEATAAAEDFSSSQSSSLSPYGVSVLLGNTARFNYAGTTQWLSRRQEADLDSYQLVLCLDELLTPSSPDTDNTDGEENEGEKNGVQGSEKKPPTLYMHVHDSFAKSPQYAKVKETAEAIATQHGIALTVLSSKTDYHHYDIRFEHEVLAHRQIPAVTFSATRTYRVDQLFRGSRIPIPASLNTTTPAMAMQLKRRVDFIHAFAQQLLRGSDTAENLSVQSQQQWVGSDAYMAGLLRYAAESQRSPLAFTADGNLAVVKYAEVLEAHLKQRVMTSTSTSSFSPASSSQLRRTLSTSVSLSTFRLHIPGVVLIGPYEQVMRVFVENSTSVDLLLLAVTILVVGGFAMMEFGFDKTWRILFDCMKEEGEGGSSSSNSKTNQ</sequence>
<reference evidence="12 13" key="1">
    <citation type="submission" date="2017-03" db="EMBL/GenBank/DDBJ databases">
        <title>An alternative strategy for trypanosome survival in the mammalian bloodstream revealed through genome and transcriptome analysis of the ubiquitous bovine parasite Trypanosoma (Megatrypanum) theileri.</title>
        <authorList>
            <person name="Kelly S."/>
            <person name="Ivens A."/>
            <person name="Mott A."/>
            <person name="O'Neill E."/>
            <person name="Emms D."/>
            <person name="Macleod O."/>
            <person name="Voorheis P."/>
            <person name="Matthews J."/>
            <person name="Matthews K."/>
            <person name="Carrington M."/>
        </authorList>
    </citation>
    <scope>NUCLEOTIDE SEQUENCE [LARGE SCALE GENOMIC DNA]</scope>
    <source>
        <strain evidence="12">Edinburgh</strain>
    </source>
</reference>
<dbReference type="RefSeq" id="XP_028881644.1">
    <property type="nucleotide sequence ID" value="XM_029027034.1"/>
</dbReference>
<comment type="caution">
    <text evidence="12">The sequence shown here is derived from an EMBL/GenBank/DDBJ whole genome shotgun (WGS) entry which is preliminary data.</text>
</comment>
<evidence type="ECO:0000256" key="4">
    <source>
        <dbReference type="ARBA" id="ARBA00022729"/>
    </source>
</evidence>
<dbReference type="EMBL" id="NBCO01000021">
    <property type="protein sequence ID" value="ORC87578.1"/>
    <property type="molecule type" value="Genomic_DNA"/>
</dbReference>
<dbReference type="AlphaFoldDB" id="A0A1X0NSR2"/>
<keyword evidence="13" id="KW-1185">Reference proteome</keyword>
<dbReference type="GO" id="GO:0009966">
    <property type="term" value="P:regulation of signal transduction"/>
    <property type="evidence" value="ECO:0007669"/>
    <property type="project" value="InterPro"/>
</dbReference>
<feature type="transmembrane region" description="Helical" evidence="10">
    <location>
        <begin position="594"/>
        <end position="614"/>
    </location>
</feature>
<dbReference type="Proteomes" id="UP000192257">
    <property type="component" value="Unassembled WGS sequence"/>
</dbReference>
<dbReference type="OrthoDB" id="5913609at2759"/>
<accession>A0A1X0NSR2</accession>
<comment type="similarity">
    <text evidence="2">Belongs to the nicastrin family.</text>
</comment>
<dbReference type="GeneID" id="39986814"/>
<dbReference type="InterPro" id="IPR016574">
    <property type="entry name" value="Nicalin"/>
</dbReference>
<dbReference type="Gene3D" id="3.40.630.10">
    <property type="entry name" value="Zn peptidases"/>
    <property type="match status" value="1"/>
</dbReference>
<evidence type="ECO:0000256" key="3">
    <source>
        <dbReference type="ARBA" id="ARBA00022692"/>
    </source>
</evidence>
<evidence type="ECO:0000313" key="12">
    <source>
        <dbReference type="EMBL" id="ORC87578.1"/>
    </source>
</evidence>
<keyword evidence="7 10" id="KW-0472">Membrane</keyword>
<feature type="region of interest" description="Disordered" evidence="9">
    <location>
        <begin position="328"/>
        <end position="356"/>
    </location>
</feature>
<evidence type="ECO:0000256" key="2">
    <source>
        <dbReference type="ARBA" id="ARBA00007717"/>
    </source>
</evidence>
<keyword evidence="6 10" id="KW-1133">Transmembrane helix</keyword>
<evidence type="ECO:0000256" key="7">
    <source>
        <dbReference type="ARBA" id="ARBA00023136"/>
    </source>
</evidence>
<evidence type="ECO:0000256" key="5">
    <source>
        <dbReference type="ARBA" id="ARBA00022824"/>
    </source>
</evidence>
<organism evidence="12 13">
    <name type="scientific">Trypanosoma theileri</name>
    <dbReference type="NCBI Taxonomy" id="67003"/>
    <lineage>
        <taxon>Eukaryota</taxon>
        <taxon>Discoba</taxon>
        <taxon>Euglenozoa</taxon>
        <taxon>Kinetoplastea</taxon>
        <taxon>Metakinetoplastina</taxon>
        <taxon>Trypanosomatida</taxon>
        <taxon>Trypanosomatidae</taxon>
        <taxon>Trypanosoma</taxon>
    </lineage>
</organism>
<evidence type="ECO:0000256" key="10">
    <source>
        <dbReference type="SAM" id="Phobius"/>
    </source>
</evidence>
<keyword evidence="4 11" id="KW-0732">Signal</keyword>
<evidence type="ECO:0000256" key="11">
    <source>
        <dbReference type="SAM" id="SignalP"/>
    </source>
</evidence>
<name>A0A1X0NSR2_9TRYP</name>
<evidence type="ECO:0000256" key="8">
    <source>
        <dbReference type="ARBA" id="ARBA00023180"/>
    </source>
</evidence>
<comment type="subcellular location">
    <subcellularLocation>
        <location evidence="1">Endoplasmic reticulum membrane</location>
        <topology evidence="1">Single-pass membrane protein</topology>
    </subcellularLocation>
</comment>
<evidence type="ECO:0000256" key="9">
    <source>
        <dbReference type="SAM" id="MobiDB-lite"/>
    </source>
</evidence>
<proteinExistence type="inferred from homology"/>
<evidence type="ECO:0000256" key="6">
    <source>
        <dbReference type="ARBA" id="ARBA00022989"/>
    </source>
</evidence>
<dbReference type="STRING" id="67003.A0A1X0NSR2"/>
<evidence type="ECO:0000256" key="1">
    <source>
        <dbReference type="ARBA" id="ARBA00004389"/>
    </source>
</evidence>
<keyword evidence="8" id="KW-0325">Glycoprotein</keyword>
<feature type="chain" id="PRO_5013389580" evidence="11">
    <location>
        <begin position="31"/>
        <end position="642"/>
    </location>
</feature>
<keyword evidence="5" id="KW-0256">Endoplasmic reticulum</keyword>
<feature type="signal peptide" evidence="11">
    <location>
        <begin position="1"/>
        <end position="30"/>
    </location>
</feature>
<protein>
    <submittedName>
        <fullName evidence="12">Nicalin</fullName>
    </submittedName>
</protein>
<gene>
    <name evidence="12" type="ORF">TM35_000211840</name>
</gene>
<evidence type="ECO:0000313" key="13">
    <source>
        <dbReference type="Proteomes" id="UP000192257"/>
    </source>
</evidence>
<dbReference type="PANTHER" id="PTHR31826">
    <property type="entry name" value="NICALIN"/>
    <property type="match status" value="1"/>
</dbReference>